<evidence type="ECO:0000256" key="1">
    <source>
        <dbReference type="ARBA" id="ARBA00001961"/>
    </source>
</evidence>
<keyword evidence="4" id="KW-0560">Oxidoreductase</keyword>
<comment type="cofactor">
    <cofactor evidence="1">
        <name>L-ascorbate</name>
        <dbReference type="ChEBI" id="CHEBI:38290"/>
    </cofactor>
</comment>
<keyword evidence="9" id="KW-1185">Reference proteome</keyword>
<dbReference type="PANTHER" id="PTHR10869">
    <property type="entry name" value="PROLYL 4-HYDROXYLASE ALPHA SUBUNIT"/>
    <property type="match status" value="1"/>
</dbReference>
<evidence type="ECO:0000256" key="4">
    <source>
        <dbReference type="ARBA" id="ARBA00023002"/>
    </source>
</evidence>
<feature type="transmembrane region" description="Helical" evidence="6">
    <location>
        <begin position="46"/>
        <end position="65"/>
    </location>
</feature>
<evidence type="ECO:0000313" key="9">
    <source>
        <dbReference type="Proteomes" id="UP000278143"/>
    </source>
</evidence>
<dbReference type="Gene3D" id="2.60.120.620">
    <property type="entry name" value="q2cbj1_9rhob like domain"/>
    <property type="match status" value="1"/>
</dbReference>
<dbReference type="GO" id="GO:0005783">
    <property type="term" value="C:endoplasmic reticulum"/>
    <property type="evidence" value="ECO:0007669"/>
    <property type="project" value="TreeGrafter"/>
</dbReference>
<dbReference type="SMART" id="SM00702">
    <property type="entry name" value="P4Hc"/>
    <property type="match status" value="1"/>
</dbReference>
<keyword evidence="3" id="KW-0223">Dioxygenase</keyword>
<evidence type="ECO:0000256" key="2">
    <source>
        <dbReference type="ARBA" id="ARBA00022723"/>
    </source>
</evidence>
<organism evidence="8 9">
    <name type="scientific">Syncephalis pseudoplumigaleata</name>
    <dbReference type="NCBI Taxonomy" id="1712513"/>
    <lineage>
        <taxon>Eukaryota</taxon>
        <taxon>Fungi</taxon>
        <taxon>Fungi incertae sedis</taxon>
        <taxon>Zoopagomycota</taxon>
        <taxon>Zoopagomycotina</taxon>
        <taxon>Zoopagomycetes</taxon>
        <taxon>Zoopagales</taxon>
        <taxon>Piptocephalidaceae</taxon>
        <taxon>Syncephalis</taxon>
    </lineage>
</organism>
<dbReference type="GO" id="GO:0031418">
    <property type="term" value="F:L-ascorbic acid binding"/>
    <property type="evidence" value="ECO:0007669"/>
    <property type="project" value="InterPro"/>
</dbReference>
<evidence type="ECO:0000256" key="6">
    <source>
        <dbReference type="SAM" id="Phobius"/>
    </source>
</evidence>
<keyword evidence="6" id="KW-0812">Transmembrane</keyword>
<protein>
    <recommendedName>
        <fullName evidence="7">Fe2OG dioxygenase domain-containing protein</fullName>
    </recommendedName>
</protein>
<proteinExistence type="predicted"/>
<dbReference type="GO" id="GO:0004656">
    <property type="term" value="F:procollagen-proline 4-dioxygenase activity"/>
    <property type="evidence" value="ECO:0007669"/>
    <property type="project" value="TreeGrafter"/>
</dbReference>
<keyword evidence="6" id="KW-0472">Membrane</keyword>
<keyword evidence="5" id="KW-0408">Iron</keyword>
<name>A0A4P9YUX0_9FUNG</name>
<sequence length="340" mass="38697">MAPHAEDKTEKPSQQEVRTKIHRNKARKGAHHIGNSLAHTRFGNGWLVGVIVVAAIASLFSAPFFNSGLRYAARSFLELHDDPAVKQEHTSMEQTNATVAQPSQGLTADYVCKHGYSIRILNQDPLVLYLKDFLQEGEAEHIMALAEPHLYRSPVGHQNGYSEHRTSYTASLQRAQTSIIRCVEERAAHFVDTPLDSVEMLQVIRYEAGQQYKIHRDYITEDILETDYWGQYGQRYASFLVYLQEPEGGGNTTFFDVGLSIPPRKNDGIFWLNVTPEGLEDKRTNHAGEPILAGQKWAINIWPHKWTEHFRQTFRWKGWASNQPAPTRYYATDNAAPTYT</sequence>
<keyword evidence="6" id="KW-1133">Transmembrane helix</keyword>
<dbReference type="InterPro" id="IPR044862">
    <property type="entry name" value="Pro_4_hyd_alph_FE2OG_OXY"/>
</dbReference>
<dbReference type="PROSITE" id="PS51471">
    <property type="entry name" value="FE2OG_OXY"/>
    <property type="match status" value="1"/>
</dbReference>
<feature type="domain" description="Fe2OG dioxygenase" evidence="7">
    <location>
        <begin position="197"/>
        <end position="305"/>
    </location>
</feature>
<dbReference type="Proteomes" id="UP000278143">
    <property type="component" value="Unassembled WGS sequence"/>
</dbReference>
<dbReference type="Pfam" id="PF13640">
    <property type="entry name" value="2OG-FeII_Oxy_3"/>
    <property type="match status" value="1"/>
</dbReference>
<dbReference type="GO" id="GO:0005506">
    <property type="term" value="F:iron ion binding"/>
    <property type="evidence" value="ECO:0007669"/>
    <property type="project" value="InterPro"/>
</dbReference>
<dbReference type="OrthoDB" id="420380at2759"/>
<evidence type="ECO:0000256" key="3">
    <source>
        <dbReference type="ARBA" id="ARBA00022964"/>
    </source>
</evidence>
<evidence type="ECO:0000256" key="5">
    <source>
        <dbReference type="ARBA" id="ARBA00023004"/>
    </source>
</evidence>
<evidence type="ECO:0000259" key="7">
    <source>
        <dbReference type="PROSITE" id="PS51471"/>
    </source>
</evidence>
<dbReference type="InterPro" id="IPR045054">
    <property type="entry name" value="P4HA-like"/>
</dbReference>
<reference evidence="9" key="1">
    <citation type="journal article" date="2018" name="Nat. Microbiol.">
        <title>Leveraging single-cell genomics to expand the fungal tree of life.</title>
        <authorList>
            <person name="Ahrendt S.R."/>
            <person name="Quandt C.A."/>
            <person name="Ciobanu D."/>
            <person name="Clum A."/>
            <person name="Salamov A."/>
            <person name="Andreopoulos B."/>
            <person name="Cheng J.F."/>
            <person name="Woyke T."/>
            <person name="Pelin A."/>
            <person name="Henrissat B."/>
            <person name="Reynolds N.K."/>
            <person name="Benny G.L."/>
            <person name="Smith M.E."/>
            <person name="James T.Y."/>
            <person name="Grigoriev I.V."/>
        </authorList>
    </citation>
    <scope>NUCLEOTIDE SEQUENCE [LARGE SCALE GENOMIC DNA]</scope>
    <source>
        <strain evidence="9">Benny S71-1</strain>
    </source>
</reference>
<keyword evidence="2" id="KW-0479">Metal-binding</keyword>
<evidence type="ECO:0000313" key="8">
    <source>
        <dbReference type="EMBL" id="RKP23202.1"/>
    </source>
</evidence>
<dbReference type="InterPro" id="IPR006620">
    <property type="entry name" value="Pro_4_hyd_alph"/>
</dbReference>
<dbReference type="PANTHER" id="PTHR10869:SF246">
    <property type="entry name" value="TRANSMEMBRANE PROLYL 4-HYDROXYLASE"/>
    <property type="match status" value="1"/>
</dbReference>
<gene>
    <name evidence="8" type="ORF">SYNPS1DRAFT_24806</name>
</gene>
<dbReference type="InterPro" id="IPR005123">
    <property type="entry name" value="Oxoglu/Fe-dep_dioxygenase_dom"/>
</dbReference>
<dbReference type="AlphaFoldDB" id="A0A4P9YUX0"/>
<accession>A0A4P9YUX0</accession>
<dbReference type="EMBL" id="KZ991219">
    <property type="protein sequence ID" value="RKP23202.1"/>
    <property type="molecule type" value="Genomic_DNA"/>
</dbReference>